<feature type="transmembrane region" description="Helical" evidence="13">
    <location>
        <begin position="87"/>
        <end position="120"/>
    </location>
</feature>
<name>A0A1E7JMJ9_9ACTN</name>
<evidence type="ECO:0000313" key="15">
    <source>
        <dbReference type="Proteomes" id="UP000176101"/>
    </source>
</evidence>
<evidence type="ECO:0000256" key="6">
    <source>
        <dbReference type="ARBA" id="ARBA00022692"/>
    </source>
</evidence>
<evidence type="ECO:0000256" key="9">
    <source>
        <dbReference type="ARBA" id="ARBA00023136"/>
    </source>
</evidence>
<evidence type="ECO:0000256" key="7">
    <source>
        <dbReference type="ARBA" id="ARBA00022967"/>
    </source>
</evidence>
<dbReference type="RefSeq" id="WP_070199130.1">
    <property type="nucleotide sequence ID" value="NZ_LJGU01000162.1"/>
</dbReference>
<keyword evidence="15" id="KW-1185">Reference proteome</keyword>
<evidence type="ECO:0000256" key="13">
    <source>
        <dbReference type="SAM" id="Phobius"/>
    </source>
</evidence>
<dbReference type="GO" id="GO:0005886">
    <property type="term" value="C:plasma membrane"/>
    <property type="evidence" value="ECO:0007669"/>
    <property type="project" value="UniProtKB-SubCell"/>
</dbReference>
<evidence type="ECO:0000256" key="8">
    <source>
        <dbReference type="ARBA" id="ARBA00022989"/>
    </source>
</evidence>
<gene>
    <name evidence="14" type="ORF">AN216_25890</name>
</gene>
<dbReference type="AlphaFoldDB" id="A0A1E7JMJ9"/>
<dbReference type="InterPro" id="IPR021050">
    <property type="entry name" value="Cyt_c_oxidase_su4_actinobac"/>
</dbReference>
<reference evidence="14 15" key="1">
    <citation type="journal article" date="2016" name="Front. Microbiol.">
        <title>Comparative Genomics Analysis of Streptomyces Species Reveals Their Adaptation to the Marine Environment and Their Diversity at the Genomic Level.</title>
        <authorList>
            <person name="Tian X."/>
            <person name="Zhang Z."/>
            <person name="Yang T."/>
            <person name="Chen M."/>
            <person name="Li J."/>
            <person name="Chen F."/>
            <person name="Yang J."/>
            <person name="Li W."/>
            <person name="Zhang B."/>
            <person name="Zhang Z."/>
            <person name="Wu J."/>
            <person name="Zhang C."/>
            <person name="Long L."/>
            <person name="Xiao J."/>
        </authorList>
    </citation>
    <scope>NUCLEOTIDE SEQUENCE [LARGE SCALE GENOMIC DNA]</scope>
    <source>
        <strain evidence="14 15">SCSIO 02100</strain>
    </source>
</reference>
<comment type="subcellular location">
    <subcellularLocation>
        <location evidence="2">Cell membrane</location>
        <topology evidence="2">Multi-pass membrane protein</topology>
    </subcellularLocation>
</comment>
<evidence type="ECO:0000256" key="2">
    <source>
        <dbReference type="ARBA" id="ARBA00004651"/>
    </source>
</evidence>
<evidence type="ECO:0000256" key="5">
    <source>
        <dbReference type="ARBA" id="ARBA00022475"/>
    </source>
</evidence>
<sequence>MRSEAFLFAGVSLFFAVVAVVYGWYAPDPAGTTALALSCLMSAMISFFCWTRYARGGLRAQDRKQALIHETTGRLDFFPPRSHAPVVTALACAVLGTGVIYGLWLFLIGVGLLALGVYGFVFEYATRGP</sequence>
<evidence type="ECO:0000256" key="4">
    <source>
        <dbReference type="ARBA" id="ARBA00012949"/>
    </source>
</evidence>
<keyword evidence="9 13" id="KW-0472">Membrane</keyword>
<keyword evidence="5" id="KW-1003">Cell membrane</keyword>
<comment type="function">
    <text evidence="1">Part of cytochrome c oxidase, its function is unknown.</text>
</comment>
<accession>A0A1E7JMJ9</accession>
<feature type="transmembrane region" description="Helical" evidence="13">
    <location>
        <begin position="31"/>
        <end position="54"/>
    </location>
</feature>
<proteinExistence type="inferred from homology"/>
<keyword evidence="7" id="KW-1278">Translocase</keyword>
<dbReference type="EMBL" id="LJGU01000162">
    <property type="protein sequence ID" value="OEU89099.1"/>
    <property type="molecule type" value="Genomic_DNA"/>
</dbReference>
<feature type="transmembrane region" description="Helical" evidence="13">
    <location>
        <begin position="5"/>
        <end position="25"/>
    </location>
</feature>
<evidence type="ECO:0000256" key="10">
    <source>
        <dbReference type="ARBA" id="ARBA00031366"/>
    </source>
</evidence>
<dbReference type="GO" id="GO:0004129">
    <property type="term" value="F:cytochrome-c oxidase activity"/>
    <property type="evidence" value="ECO:0007669"/>
    <property type="project" value="UniProtKB-EC"/>
</dbReference>
<evidence type="ECO:0000256" key="1">
    <source>
        <dbReference type="ARBA" id="ARBA00002536"/>
    </source>
</evidence>
<dbReference type="OrthoDB" id="5244617at2"/>
<organism evidence="14 15">
    <name type="scientific">Streptomyces oceani</name>
    <dbReference type="NCBI Taxonomy" id="1075402"/>
    <lineage>
        <taxon>Bacteria</taxon>
        <taxon>Bacillati</taxon>
        <taxon>Actinomycetota</taxon>
        <taxon>Actinomycetes</taxon>
        <taxon>Kitasatosporales</taxon>
        <taxon>Streptomycetaceae</taxon>
        <taxon>Streptomyces</taxon>
    </lineage>
</organism>
<evidence type="ECO:0000256" key="12">
    <source>
        <dbReference type="ARBA" id="ARBA00047816"/>
    </source>
</evidence>
<dbReference type="EC" id="7.1.1.9" evidence="4"/>
<evidence type="ECO:0000256" key="3">
    <source>
        <dbReference type="ARBA" id="ARBA00006870"/>
    </source>
</evidence>
<evidence type="ECO:0000256" key="11">
    <source>
        <dbReference type="ARBA" id="ARBA00031401"/>
    </source>
</evidence>
<comment type="catalytic activity">
    <reaction evidence="12">
        <text>4 Fe(II)-[cytochrome c] + O2 + 8 H(+)(in) = 4 Fe(III)-[cytochrome c] + 2 H2O + 4 H(+)(out)</text>
        <dbReference type="Rhea" id="RHEA:11436"/>
        <dbReference type="Rhea" id="RHEA-COMP:10350"/>
        <dbReference type="Rhea" id="RHEA-COMP:14399"/>
        <dbReference type="ChEBI" id="CHEBI:15377"/>
        <dbReference type="ChEBI" id="CHEBI:15378"/>
        <dbReference type="ChEBI" id="CHEBI:15379"/>
        <dbReference type="ChEBI" id="CHEBI:29033"/>
        <dbReference type="ChEBI" id="CHEBI:29034"/>
        <dbReference type="EC" id="7.1.1.9"/>
    </reaction>
</comment>
<comment type="caution">
    <text evidence="14">The sequence shown here is derived from an EMBL/GenBank/DDBJ whole genome shotgun (WGS) entry which is preliminary data.</text>
</comment>
<dbReference type="Proteomes" id="UP000176101">
    <property type="component" value="Unassembled WGS sequence"/>
</dbReference>
<comment type="similarity">
    <text evidence="3">Belongs to the cytochrome c oxidase bacterial subunit CtaF family.</text>
</comment>
<protein>
    <recommendedName>
        <fullName evidence="4">cytochrome-c oxidase</fullName>
        <ecNumber evidence="4">7.1.1.9</ecNumber>
    </recommendedName>
    <alternativeName>
        <fullName evidence="11">Cytochrome aa3 subunit 4</fullName>
    </alternativeName>
    <alternativeName>
        <fullName evidence="10">Cytochrome c oxidase polypeptide IV</fullName>
    </alternativeName>
</protein>
<dbReference type="Pfam" id="PF12270">
    <property type="entry name" value="Cyt_c_ox_IV"/>
    <property type="match status" value="1"/>
</dbReference>
<dbReference type="STRING" id="1075402.AN216_25890"/>
<dbReference type="GO" id="GO:0022900">
    <property type="term" value="P:electron transport chain"/>
    <property type="evidence" value="ECO:0007669"/>
    <property type="project" value="InterPro"/>
</dbReference>
<keyword evidence="6 13" id="KW-0812">Transmembrane</keyword>
<dbReference type="PIRSF" id="PIRSF017385">
    <property type="entry name" value="CtaF"/>
    <property type="match status" value="1"/>
</dbReference>
<evidence type="ECO:0000313" key="14">
    <source>
        <dbReference type="EMBL" id="OEU89099.1"/>
    </source>
</evidence>
<keyword evidence="8 13" id="KW-1133">Transmembrane helix</keyword>